<organism evidence="2 3">
    <name type="scientific">Caulobacter rhizosphaerae</name>
    <dbReference type="NCBI Taxonomy" id="2010972"/>
    <lineage>
        <taxon>Bacteria</taxon>
        <taxon>Pseudomonadati</taxon>
        <taxon>Pseudomonadota</taxon>
        <taxon>Alphaproteobacteria</taxon>
        <taxon>Caulobacterales</taxon>
        <taxon>Caulobacteraceae</taxon>
        <taxon>Caulobacter</taxon>
    </lineage>
</organism>
<evidence type="ECO:0000313" key="2">
    <source>
        <dbReference type="EMBL" id="MDR6530198.1"/>
    </source>
</evidence>
<gene>
    <name evidence="2" type="ORF">J2800_000934</name>
</gene>
<accession>A0ABU1MVI1</accession>
<dbReference type="GO" id="GO:0047423">
    <property type="term" value="F:N-methylhydantoinase (ATP-hydrolyzing) activity"/>
    <property type="evidence" value="ECO:0007669"/>
    <property type="project" value="UniProtKB-EC"/>
</dbReference>
<protein>
    <submittedName>
        <fullName evidence="2">N-methylhydantoinase B</fullName>
        <ecNumber evidence="2">3.5.2.14</ecNumber>
    </submittedName>
</protein>
<dbReference type="PANTHER" id="PTHR11365:SF23">
    <property type="entry name" value="HYPOTHETICAL 5-OXOPROLINASE (EUROFUNG)-RELATED"/>
    <property type="match status" value="1"/>
</dbReference>
<keyword evidence="2" id="KW-0378">Hydrolase</keyword>
<evidence type="ECO:0000313" key="3">
    <source>
        <dbReference type="Proteomes" id="UP001262754"/>
    </source>
</evidence>
<name>A0ABU1MVI1_9CAUL</name>
<dbReference type="Proteomes" id="UP001262754">
    <property type="component" value="Unassembled WGS sequence"/>
</dbReference>
<dbReference type="PANTHER" id="PTHR11365">
    <property type="entry name" value="5-OXOPROLINASE RELATED"/>
    <property type="match status" value="1"/>
</dbReference>
<proteinExistence type="predicted"/>
<dbReference type="Pfam" id="PF02538">
    <property type="entry name" value="Hydantoinase_B"/>
    <property type="match status" value="1"/>
</dbReference>
<dbReference type="InterPro" id="IPR045079">
    <property type="entry name" value="Oxoprolinase-like"/>
</dbReference>
<dbReference type="InterPro" id="IPR003692">
    <property type="entry name" value="Hydantoinase_B"/>
</dbReference>
<dbReference type="EMBL" id="JAVDRL010000003">
    <property type="protein sequence ID" value="MDR6530198.1"/>
    <property type="molecule type" value="Genomic_DNA"/>
</dbReference>
<sequence length="553" mass="58295">MLPDTLDPITLEIWWSRLVAIADEAATALLRTSFSTVIRESNDYVTVLMNARGETIAECTLGIPAFAALVGRATRQILQTFPTADWREGDVVLTNDPWIGTGHLPDIVVIMPVFVEGRLVGFAGSAGHAPDIGGAFRGGPTELIEEGVLIPPVRLYRAGVRNDDLVALFLANIRQKDIVLGDIEAQVSANKVCIRRAQEFLHDTRQGDFECVGSAIQDLAEKAMRDAIAALPDGVYRASLEADGAETPTHIACAITIAGDHMSVDYAGTSAQVTHSINSVFNYTQAYTIYPLKCVLDPHSRRNEGSYRAVTVSAPEGSILNPTFPAPVLARHLTGHLLSCVLYQALAPIMPERVIADSGGAPALRAHFAGQEGGRRFGQLLFASAGMGASSDRDGLSATAFPTNSGAGSIEALEAVSPLLFRKKELRADSGGVGRRRGGLGQDVEVANITQGPIQLTLLGDRERHPALGLLGGGPGAPAEALVSDGRTAAMKSRTVIAPGQSVTIRFAGGGGYGPPAERSPAAIAEDVRQGFVSAEAAARDYPQQAQTEKAPA</sequence>
<evidence type="ECO:0000259" key="1">
    <source>
        <dbReference type="Pfam" id="PF02538"/>
    </source>
</evidence>
<dbReference type="EC" id="3.5.2.14" evidence="2"/>
<feature type="domain" description="Hydantoinase B/oxoprolinase" evidence="1">
    <location>
        <begin position="7"/>
        <end position="516"/>
    </location>
</feature>
<keyword evidence="3" id="KW-1185">Reference proteome</keyword>
<comment type="caution">
    <text evidence="2">The sequence shown here is derived from an EMBL/GenBank/DDBJ whole genome shotgun (WGS) entry which is preliminary data.</text>
</comment>
<reference evidence="2 3" key="1">
    <citation type="submission" date="2023-07" db="EMBL/GenBank/DDBJ databases">
        <title>Sorghum-associated microbial communities from plants grown in Nebraska, USA.</title>
        <authorList>
            <person name="Schachtman D."/>
        </authorList>
    </citation>
    <scope>NUCLEOTIDE SEQUENCE [LARGE SCALE GENOMIC DNA]</scope>
    <source>
        <strain evidence="2 3">DS2154</strain>
    </source>
</reference>
<dbReference type="RefSeq" id="WP_310029559.1">
    <property type="nucleotide sequence ID" value="NZ_JAVDRL010000003.1"/>
</dbReference>